<keyword evidence="3" id="KW-1185">Reference proteome</keyword>
<protein>
    <submittedName>
        <fullName evidence="2">Alpha/beta fold hydrolase</fullName>
    </submittedName>
</protein>
<dbReference type="Proteomes" id="UP000324536">
    <property type="component" value="Chromosome"/>
</dbReference>
<dbReference type="PRINTS" id="PR00111">
    <property type="entry name" value="ABHYDROLASE"/>
</dbReference>
<dbReference type="Pfam" id="PF12697">
    <property type="entry name" value="Abhydrolase_6"/>
    <property type="match status" value="1"/>
</dbReference>
<gene>
    <name evidence="2" type="ORF">FLP30_02085</name>
</gene>
<dbReference type="EMBL" id="CP043506">
    <property type="protein sequence ID" value="QEO16689.1"/>
    <property type="molecule type" value="Genomic_DNA"/>
</dbReference>
<dbReference type="SUPFAM" id="SSF53474">
    <property type="entry name" value="alpha/beta-Hydrolases"/>
    <property type="match status" value="1"/>
</dbReference>
<dbReference type="PANTHER" id="PTHR43798:SF33">
    <property type="entry name" value="HYDROLASE, PUTATIVE (AFU_ORTHOLOGUE AFUA_2G14860)-RELATED"/>
    <property type="match status" value="1"/>
</dbReference>
<feature type="domain" description="AB hydrolase-1" evidence="1">
    <location>
        <begin position="33"/>
        <end position="256"/>
    </location>
</feature>
<dbReference type="AlphaFoldDB" id="A0A5C1YNB9"/>
<dbReference type="Gene3D" id="3.40.50.1820">
    <property type="entry name" value="alpha/beta hydrolase"/>
    <property type="match status" value="1"/>
</dbReference>
<name>A0A5C1YNB9_9PROT</name>
<sequence length="268" mass="27686">MMVAGHHLVRVAGHELAVRIAGPAEGQVQAEPLLLIHGFGGSKESWQLILPALSQTRRVISFDLPGHGASSCAVGDGSLHTLAETVSGLMAELGLGRAHILAHSLGGGIALALLAQQPAVLQSLCLLAPVGLGSRVAMDFVGALPDVRSAEAMQQLMAMATFAPRVGRRAAQALVQGLDRPGVRSALRHIVQACFTAEGDTADFQPVLGQAGVPVRLVWGAEDRIVLCPPALTGQAILLPQTGHLPQLEQPESVVQSVNSFLAGPGPG</sequence>
<evidence type="ECO:0000313" key="2">
    <source>
        <dbReference type="EMBL" id="QEO16689.1"/>
    </source>
</evidence>
<reference evidence="2 3" key="1">
    <citation type="submission" date="2019-09" db="EMBL/GenBank/DDBJ databases">
        <title>Genome sequencing of strain KACC 21233.</title>
        <authorList>
            <person name="Heo J."/>
            <person name="Kim S.-J."/>
            <person name="Kim J.-S."/>
            <person name="Hong S.-B."/>
            <person name="Kwon S.-W."/>
        </authorList>
    </citation>
    <scope>NUCLEOTIDE SEQUENCE [LARGE SCALE GENOMIC DNA]</scope>
    <source>
        <strain evidence="2 3">KACC 21233</strain>
    </source>
</reference>
<dbReference type="GO" id="GO:0016787">
    <property type="term" value="F:hydrolase activity"/>
    <property type="evidence" value="ECO:0007669"/>
    <property type="project" value="UniProtKB-KW"/>
</dbReference>
<dbReference type="InterPro" id="IPR029058">
    <property type="entry name" value="AB_hydrolase_fold"/>
</dbReference>
<accession>A0A5C1YNB9</accession>
<dbReference type="OrthoDB" id="9804723at2"/>
<keyword evidence="2" id="KW-0378">Hydrolase</keyword>
<organism evidence="2 3">
    <name type="scientific">Acetobacter vaccinii</name>
    <dbReference type="NCBI Taxonomy" id="2592655"/>
    <lineage>
        <taxon>Bacteria</taxon>
        <taxon>Pseudomonadati</taxon>
        <taxon>Pseudomonadota</taxon>
        <taxon>Alphaproteobacteria</taxon>
        <taxon>Acetobacterales</taxon>
        <taxon>Acetobacteraceae</taxon>
        <taxon>Acetobacter</taxon>
    </lineage>
</organism>
<proteinExistence type="predicted"/>
<evidence type="ECO:0000313" key="3">
    <source>
        <dbReference type="Proteomes" id="UP000324536"/>
    </source>
</evidence>
<dbReference type="InterPro" id="IPR000073">
    <property type="entry name" value="AB_hydrolase_1"/>
</dbReference>
<evidence type="ECO:0000259" key="1">
    <source>
        <dbReference type="Pfam" id="PF12697"/>
    </source>
</evidence>
<dbReference type="GO" id="GO:0016020">
    <property type="term" value="C:membrane"/>
    <property type="evidence" value="ECO:0007669"/>
    <property type="project" value="TreeGrafter"/>
</dbReference>
<dbReference type="KEGG" id="acek:FLP30_02085"/>
<dbReference type="PANTHER" id="PTHR43798">
    <property type="entry name" value="MONOACYLGLYCEROL LIPASE"/>
    <property type="match status" value="1"/>
</dbReference>
<dbReference type="InterPro" id="IPR050266">
    <property type="entry name" value="AB_hydrolase_sf"/>
</dbReference>